<comment type="caution">
    <text evidence="1">The sequence shown here is derived from an EMBL/GenBank/DDBJ whole genome shotgun (WGS) entry which is preliminary data.</text>
</comment>
<keyword evidence="2" id="KW-1185">Reference proteome</keyword>
<gene>
    <name evidence="1" type="ORF">Mam01_10430</name>
</gene>
<accession>A0ABQ4F7X1</accession>
<name>A0ABQ4F7X1_9ACTN</name>
<evidence type="ECO:0000313" key="2">
    <source>
        <dbReference type="Proteomes" id="UP000651728"/>
    </source>
</evidence>
<dbReference type="EMBL" id="BOOB01000007">
    <property type="protein sequence ID" value="GIH30879.1"/>
    <property type="molecule type" value="Genomic_DNA"/>
</dbReference>
<proteinExistence type="predicted"/>
<evidence type="ECO:0000313" key="1">
    <source>
        <dbReference type="EMBL" id="GIH30879.1"/>
    </source>
</evidence>
<dbReference type="Proteomes" id="UP000651728">
    <property type="component" value="Unassembled WGS sequence"/>
</dbReference>
<sequence length="141" mass="13922">MGVVVTVPVPAGAYILILKSFAVRATDVAPAEGVMVSVATGSGGIVPWAVTFAVTVLVGEGVETPAVAVAGSTVAATLGSNWIDAPLSIATGAGNADDVTAEMVRVAVYCVPVPAPLGFSVSDTVKSWVTGVAPVVCGRQV</sequence>
<protein>
    <submittedName>
        <fullName evidence="1">Uncharacterized protein</fullName>
    </submittedName>
</protein>
<reference evidence="1 2" key="1">
    <citation type="submission" date="2021-01" db="EMBL/GenBank/DDBJ databases">
        <title>Whole genome shotgun sequence of Microbispora amethystogenes NBRC 101907.</title>
        <authorList>
            <person name="Komaki H."/>
            <person name="Tamura T."/>
        </authorList>
    </citation>
    <scope>NUCLEOTIDE SEQUENCE [LARGE SCALE GENOMIC DNA]</scope>
    <source>
        <strain evidence="1 2">NBRC 101907</strain>
    </source>
</reference>
<organism evidence="1 2">
    <name type="scientific">Microbispora amethystogenes</name>
    <dbReference type="NCBI Taxonomy" id="1427754"/>
    <lineage>
        <taxon>Bacteria</taxon>
        <taxon>Bacillati</taxon>
        <taxon>Actinomycetota</taxon>
        <taxon>Actinomycetes</taxon>
        <taxon>Streptosporangiales</taxon>
        <taxon>Streptosporangiaceae</taxon>
        <taxon>Microbispora</taxon>
    </lineage>
</organism>